<proteinExistence type="inferred from homology"/>
<evidence type="ECO:0000256" key="3">
    <source>
        <dbReference type="ARBA" id="ARBA00011245"/>
    </source>
</evidence>
<keyword evidence="7 9" id="KW-0418">Kinase</keyword>
<dbReference type="GO" id="GO:0006094">
    <property type="term" value="P:gluconeogenesis"/>
    <property type="evidence" value="ECO:0007669"/>
    <property type="project" value="TreeGrafter"/>
</dbReference>
<dbReference type="GO" id="GO:0004618">
    <property type="term" value="F:phosphoglycerate kinase activity"/>
    <property type="evidence" value="ECO:0007669"/>
    <property type="project" value="UniProtKB-EC"/>
</dbReference>
<dbReference type="PANTHER" id="PTHR11406">
    <property type="entry name" value="PHOSPHOGLYCERATE KINASE"/>
    <property type="match status" value="1"/>
</dbReference>
<dbReference type="GO" id="GO:0005829">
    <property type="term" value="C:cytosol"/>
    <property type="evidence" value="ECO:0007669"/>
    <property type="project" value="TreeGrafter"/>
</dbReference>
<dbReference type="Pfam" id="PF00162">
    <property type="entry name" value="PGK"/>
    <property type="match status" value="1"/>
</dbReference>
<dbReference type="EC" id="2.7.2.3" evidence="4"/>
<evidence type="ECO:0000256" key="1">
    <source>
        <dbReference type="ARBA" id="ARBA00000642"/>
    </source>
</evidence>
<comment type="subunit">
    <text evidence="3">Monomer.</text>
</comment>
<evidence type="ECO:0000256" key="8">
    <source>
        <dbReference type="ARBA" id="ARBA00022840"/>
    </source>
</evidence>
<dbReference type="PANTHER" id="PTHR11406:SF23">
    <property type="entry name" value="PHOSPHOGLYCERATE KINASE 1, CHLOROPLASTIC-RELATED"/>
    <property type="match status" value="1"/>
</dbReference>
<dbReference type="EMBL" id="JADJMH010000029">
    <property type="protein sequence ID" value="MBK7676899.1"/>
    <property type="molecule type" value="Genomic_DNA"/>
</dbReference>
<evidence type="ECO:0000256" key="6">
    <source>
        <dbReference type="ARBA" id="ARBA00022741"/>
    </source>
</evidence>
<organism evidence="9 10">
    <name type="scientific">Candidatus Accumulibacter proximus</name>
    <dbReference type="NCBI Taxonomy" id="2954385"/>
    <lineage>
        <taxon>Bacteria</taxon>
        <taxon>Pseudomonadati</taxon>
        <taxon>Pseudomonadota</taxon>
        <taxon>Betaproteobacteria</taxon>
        <taxon>Candidatus Accumulibacter</taxon>
    </lineage>
</organism>
<evidence type="ECO:0000313" key="9">
    <source>
        <dbReference type="EMBL" id="MBK7676899.1"/>
    </source>
</evidence>
<comment type="catalytic activity">
    <reaction evidence="1">
        <text>(2R)-3-phosphoglycerate + ATP = (2R)-3-phospho-glyceroyl phosphate + ADP</text>
        <dbReference type="Rhea" id="RHEA:14801"/>
        <dbReference type="ChEBI" id="CHEBI:30616"/>
        <dbReference type="ChEBI" id="CHEBI:57604"/>
        <dbReference type="ChEBI" id="CHEBI:58272"/>
        <dbReference type="ChEBI" id="CHEBI:456216"/>
        <dbReference type="EC" id="2.7.2.3"/>
    </reaction>
</comment>
<evidence type="ECO:0000256" key="4">
    <source>
        <dbReference type="ARBA" id="ARBA00013061"/>
    </source>
</evidence>
<dbReference type="AlphaFoldDB" id="A0A935UIK9"/>
<dbReference type="InterPro" id="IPR015824">
    <property type="entry name" value="Phosphoglycerate_kinase_N"/>
</dbReference>
<dbReference type="InterPro" id="IPR001576">
    <property type="entry name" value="Phosphoglycerate_kinase"/>
</dbReference>
<dbReference type="Gene3D" id="3.40.50.1260">
    <property type="entry name" value="Phosphoglycerate kinase, N-terminal domain"/>
    <property type="match status" value="1"/>
</dbReference>
<dbReference type="GO" id="GO:0005524">
    <property type="term" value="F:ATP binding"/>
    <property type="evidence" value="ECO:0007669"/>
    <property type="project" value="UniProtKB-KW"/>
</dbReference>
<keyword evidence="6" id="KW-0547">Nucleotide-binding</keyword>
<evidence type="ECO:0000256" key="7">
    <source>
        <dbReference type="ARBA" id="ARBA00022777"/>
    </source>
</evidence>
<evidence type="ECO:0000256" key="5">
    <source>
        <dbReference type="ARBA" id="ARBA00022679"/>
    </source>
</evidence>
<comment type="caution">
    <text evidence="9">The sequence shown here is derived from an EMBL/GenBank/DDBJ whole genome shotgun (WGS) entry which is preliminary data.</text>
</comment>
<keyword evidence="5" id="KW-0808">Transferase</keyword>
<name>A0A935UIK9_9PROT</name>
<dbReference type="SUPFAM" id="SSF53748">
    <property type="entry name" value="Phosphoglycerate kinase"/>
    <property type="match status" value="1"/>
</dbReference>
<protein>
    <recommendedName>
        <fullName evidence="4">phosphoglycerate kinase</fullName>
        <ecNumber evidence="4">2.7.2.3</ecNumber>
    </recommendedName>
</protein>
<evidence type="ECO:0000313" key="10">
    <source>
        <dbReference type="Proteomes" id="UP000697998"/>
    </source>
</evidence>
<dbReference type="GO" id="GO:0043531">
    <property type="term" value="F:ADP binding"/>
    <property type="evidence" value="ECO:0007669"/>
    <property type="project" value="TreeGrafter"/>
</dbReference>
<keyword evidence="8" id="KW-0067">ATP-binding</keyword>
<evidence type="ECO:0000256" key="2">
    <source>
        <dbReference type="ARBA" id="ARBA00008982"/>
    </source>
</evidence>
<dbReference type="GO" id="GO:0006096">
    <property type="term" value="P:glycolytic process"/>
    <property type="evidence" value="ECO:0007669"/>
    <property type="project" value="InterPro"/>
</dbReference>
<dbReference type="Proteomes" id="UP000697998">
    <property type="component" value="Unassembled WGS sequence"/>
</dbReference>
<comment type="similarity">
    <text evidence="2">Belongs to the phosphoglycerate kinase family.</text>
</comment>
<gene>
    <name evidence="9" type="primary">pgk</name>
    <name evidence="9" type="ORF">IPJ27_20280</name>
</gene>
<sequence>MFHFLNAVAKRSSRSFDTANTETLLPFSILIPAFFVTPTSLSMKSSKLFIEDPALEGKRPWIRLTSTSPGQGDRRYHSIPSVSYVRCRRSSMLWKRGAAVILMSHLGCPDGKVMPQYISPVATAPARALGQPVKFLADCVVGRKSKLACAQTGPGEVILLEKLRFHIEEEGEPASSMPTVAGHLALRPTPDDGKAFRRLADQACR</sequence>
<accession>A0A935UIK9</accession>
<dbReference type="InterPro" id="IPR036043">
    <property type="entry name" value="Phosphoglycerate_kinase_sf"/>
</dbReference>
<reference evidence="9 10" key="1">
    <citation type="submission" date="2020-10" db="EMBL/GenBank/DDBJ databases">
        <title>Connecting structure to function with the recovery of over 1000 high-quality activated sludge metagenome-assembled genomes encoding full-length rRNA genes using long-read sequencing.</title>
        <authorList>
            <person name="Singleton C.M."/>
            <person name="Petriglieri F."/>
            <person name="Kristensen J.M."/>
            <person name="Kirkegaard R.H."/>
            <person name="Michaelsen T.Y."/>
            <person name="Andersen M.H."/>
            <person name="Karst S.M."/>
            <person name="Dueholm M.S."/>
            <person name="Nielsen P.H."/>
            <person name="Albertsen M."/>
        </authorList>
    </citation>
    <scope>NUCLEOTIDE SEQUENCE [LARGE SCALE GENOMIC DNA]</scope>
    <source>
        <strain evidence="9">EsbW_18-Q3-R4-48_BATAC.285</strain>
    </source>
</reference>